<dbReference type="RefSeq" id="WP_119873956.1">
    <property type="nucleotide sequence ID" value="NZ_QZDH01000030.1"/>
</dbReference>
<dbReference type="Proteomes" id="UP000283655">
    <property type="component" value="Unassembled WGS sequence"/>
</dbReference>
<accession>A0A419AV55</accession>
<gene>
    <name evidence="1" type="ORF">D5071_12705</name>
</gene>
<name>A0A419AV55_PECCA</name>
<dbReference type="AlphaFoldDB" id="A0A419AV55"/>
<comment type="caution">
    <text evidence="1">The sequence shown here is derived from an EMBL/GenBank/DDBJ whole genome shotgun (WGS) entry which is preliminary data.</text>
</comment>
<organism evidence="1 2">
    <name type="scientific">Pectobacterium carotovorum</name>
    <name type="common">Erwinia carotovora</name>
    <dbReference type="NCBI Taxonomy" id="554"/>
    <lineage>
        <taxon>Bacteria</taxon>
        <taxon>Pseudomonadati</taxon>
        <taxon>Pseudomonadota</taxon>
        <taxon>Gammaproteobacteria</taxon>
        <taxon>Enterobacterales</taxon>
        <taxon>Pectobacteriaceae</taxon>
        <taxon>Pectobacterium</taxon>
    </lineage>
</organism>
<evidence type="ECO:0000313" key="2">
    <source>
        <dbReference type="Proteomes" id="UP000283655"/>
    </source>
</evidence>
<evidence type="ECO:0000313" key="1">
    <source>
        <dbReference type="EMBL" id="RJL50670.1"/>
    </source>
</evidence>
<proteinExistence type="predicted"/>
<dbReference type="EMBL" id="QZDH01000030">
    <property type="protein sequence ID" value="RJL50670.1"/>
    <property type="molecule type" value="Genomic_DNA"/>
</dbReference>
<protein>
    <submittedName>
        <fullName evidence="1">Trm112 family protein</fullName>
    </submittedName>
</protein>
<dbReference type="Gene3D" id="2.20.25.10">
    <property type="match status" value="1"/>
</dbReference>
<dbReference type="SUPFAM" id="SSF158997">
    <property type="entry name" value="Trm112p-like"/>
    <property type="match status" value="1"/>
</dbReference>
<sequence length="57" mass="6513">MFDSNMLAWLICPMSHLPLHFDAEEQCLVSEDGRYRWPVINGIPVFIPDAETGSPHE</sequence>
<reference evidence="1 2" key="1">
    <citation type="submission" date="2018-09" db="EMBL/GenBank/DDBJ databases">
        <title>Phylogenetic diversity of Pectobacterium and Dickeya strains causing blackleg disease of potato in Morocco.</title>
        <authorList>
            <person name="Oulghazi S."/>
            <person name="Moumni M."/>
            <person name="Faure D."/>
        </authorList>
    </citation>
    <scope>NUCLEOTIDE SEQUENCE [LARGE SCALE GENOMIC DNA]</scope>
    <source>
        <strain evidence="1 2">S1.15.11.2D</strain>
    </source>
</reference>